<sequence length="611" mass="69362">MEKSERNNSGIGYMNMDGSASKHSKPGGNSTRVGLVKTAANMYGNRIADVNGPLLREEFSTKSSSKAKELHRTRRDIVLYKESKQAAESAKAEAETELSNAKRTVKDLFSMIGESSYRAKAQMREMASSLKKYRKPSKNDGDNEHSRVMRELEHAKRELFQLKLDAASVVEEKLRAEKEIEASRSNVLSWSRVAQKLMKEIEAANEEQVVVELARMDALKELRDMEALENARNKLKEAIKEIEESEELEKKLARAMSEIDILKNELKLVNKRVERGESMEQTKDETGGDVGVLETIKEEIEAAKKDLASIRGQGFKFMASMDVTRNELKEVNAEAVHLKNTESKKGTKVRNISYKLLRAKSKLETVTAAEEKAKSVVMNLSQTLDELRSETEAAKKEKEVIKEEVTATKEEIKKATLEINEGEERLQGAMQELERVKSSEALVLEKLKILTENAMRERSLTNPGSTLIVISKFEYDYLSNHAAEAKQIADKKVEAAKAWVEAVKANEKEIVMKTKMAERKLEEKMAPKRVINNEESENWSKKREKYPSRELQRAMSRKSKKSEGSSTPSRVHKFQKGTSPVTRPLSPFIVKKKKKVIPNWTKIFRGKKEKH</sequence>
<dbReference type="Proteomes" id="UP000501690">
    <property type="component" value="Linkage Group LG5"/>
</dbReference>
<feature type="coiled-coil region" evidence="3">
    <location>
        <begin position="370"/>
        <end position="439"/>
    </location>
</feature>
<protein>
    <submittedName>
        <fullName evidence="5">WEB family</fullName>
    </submittedName>
</protein>
<feature type="region of interest" description="Disordered" evidence="4">
    <location>
        <begin position="1"/>
        <end position="32"/>
    </location>
</feature>
<dbReference type="AlphaFoldDB" id="A0A4D6M1W2"/>
<dbReference type="GO" id="GO:0009903">
    <property type="term" value="P:chloroplast avoidance movement"/>
    <property type="evidence" value="ECO:0007669"/>
    <property type="project" value="TreeGrafter"/>
</dbReference>
<evidence type="ECO:0000256" key="2">
    <source>
        <dbReference type="ARBA" id="ARBA00023054"/>
    </source>
</evidence>
<dbReference type="GO" id="GO:0005829">
    <property type="term" value="C:cytosol"/>
    <property type="evidence" value="ECO:0007669"/>
    <property type="project" value="TreeGrafter"/>
</dbReference>
<evidence type="ECO:0000256" key="1">
    <source>
        <dbReference type="ARBA" id="ARBA00005485"/>
    </source>
</evidence>
<name>A0A4D6M1W2_VIGUN</name>
<accession>A0A4D6M1W2</accession>
<evidence type="ECO:0000256" key="4">
    <source>
        <dbReference type="SAM" id="MobiDB-lite"/>
    </source>
</evidence>
<keyword evidence="6" id="KW-1185">Reference proteome</keyword>
<feature type="compositionally biased region" description="Basic and acidic residues" evidence="4">
    <location>
        <begin position="538"/>
        <end position="552"/>
    </location>
</feature>
<dbReference type="InterPro" id="IPR008545">
    <property type="entry name" value="Web"/>
</dbReference>
<gene>
    <name evidence="5" type="ORF">DEO72_LG5g3255</name>
</gene>
<feature type="region of interest" description="Disordered" evidence="4">
    <location>
        <begin position="534"/>
        <end position="588"/>
    </location>
</feature>
<evidence type="ECO:0000256" key="3">
    <source>
        <dbReference type="SAM" id="Coils"/>
    </source>
</evidence>
<feature type="coiled-coil region" evidence="3">
    <location>
        <begin position="187"/>
        <end position="341"/>
    </location>
</feature>
<evidence type="ECO:0000313" key="5">
    <source>
        <dbReference type="EMBL" id="QCD95162.1"/>
    </source>
</evidence>
<evidence type="ECO:0000313" key="6">
    <source>
        <dbReference type="Proteomes" id="UP000501690"/>
    </source>
</evidence>
<reference evidence="5 6" key="1">
    <citation type="submission" date="2019-04" db="EMBL/GenBank/DDBJ databases">
        <title>An improved genome assembly and genetic linkage map for asparagus bean, Vigna unguiculata ssp. sesquipedialis.</title>
        <authorList>
            <person name="Xia Q."/>
            <person name="Zhang R."/>
            <person name="Dong Y."/>
        </authorList>
    </citation>
    <scope>NUCLEOTIDE SEQUENCE [LARGE SCALE GENOMIC DNA]</scope>
    <source>
        <tissue evidence="5">Leaf</tissue>
    </source>
</reference>
<dbReference type="PANTHER" id="PTHR32054">
    <property type="entry name" value="HEAVY CHAIN, PUTATIVE, EXPRESSED-RELATED-RELATED"/>
    <property type="match status" value="1"/>
</dbReference>
<keyword evidence="2 3" id="KW-0175">Coiled coil</keyword>
<organism evidence="5 6">
    <name type="scientific">Vigna unguiculata</name>
    <name type="common">Cowpea</name>
    <dbReference type="NCBI Taxonomy" id="3917"/>
    <lineage>
        <taxon>Eukaryota</taxon>
        <taxon>Viridiplantae</taxon>
        <taxon>Streptophyta</taxon>
        <taxon>Embryophyta</taxon>
        <taxon>Tracheophyta</taxon>
        <taxon>Spermatophyta</taxon>
        <taxon>Magnoliopsida</taxon>
        <taxon>eudicotyledons</taxon>
        <taxon>Gunneridae</taxon>
        <taxon>Pentapetalae</taxon>
        <taxon>rosids</taxon>
        <taxon>fabids</taxon>
        <taxon>Fabales</taxon>
        <taxon>Fabaceae</taxon>
        <taxon>Papilionoideae</taxon>
        <taxon>50 kb inversion clade</taxon>
        <taxon>NPAAA clade</taxon>
        <taxon>indigoferoid/millettioid clade</taxon>
        <taxon>Phaseoleae</taxon>
        <taxon>Vigna</taxon>
    </lineage>
</organism>
<comment type="similarity">
    <text evidence="1">Belongs to the WEB family.</text>
</comment>
<dbReference type="PANTHER" id="PTHR32054:SF2">
    <property type="entry name" value="PROTEIN PLASTID MOVEMENT IMPAIRED 2"/>
    <property type="match status" value="1"/>
</dbReference>
<dbReference type="EMBL" id="CP039349">
    <property type="protein sequence ID" value="QCD95162.1"/>
    <property type="molecule type" value="Genomic_DNA"/>
</dbReference>
<feature type="coiled-coil region" evidence="3">
    <location>
        <begin position="77"/>
        <end position="111"/>
    </location>
</feature>
<proteinExistence type="inferred from homology"/>
<dbReference type="GO" id="GO:0009904">
    <property type="term" value="P:chloroplast accumulation movement"/>
    <property type="evidence" value="ECO:0007669"/>
    <property type="project" value="TreeGrafter"/>
</dbReference>
<dbReference type="Pfam" id="PF05701">
    <property type="entry name" value="WEMBL"/>
    <property type="match status" value="1"/>
</dbReference>